<protein>
    <recommendedName>
        <fullName evidence="4">ABC transporter permease</fullName>
    </recommendedName>
</protein>
<evidence type="ECO:0000313" key="3">
    <source>
        <dbReference type="Proteomes" id="UP000276128"/>
    </source>
</evidence>
<evidence type="ECO:0008006" key="4">
    <source>
        <dbReference type="Google" id="ProtNLM"/>
    </source>
</evidence>
<dbReference type="AlphaFoldDB" id="A0A3S0C5V8"/>
<feature type="transmembrane region" description="Helical" evidence="1">
    <location>
        <begin position="21"/>
        <end position="38"/>
    </location>
</feature>
<keyword evidence="3" id="KW-1185">Reference proteome</keyword>
<keyword evidence="1" id="KW-0812">Transmembrane</keyword>
<organism evidence="2 3">
    <name type="scientific">Paenibacillus whitsoniae</name>
    <dbReference type="NCBI Taxonomy" id="2496558"/>
    <lineage>
        <taxon>Bacteria</taxon>
        <taxon>Bacillati</taxon>
        <taxon>Bacillota</taxon>
        <taxon>Bacilli</taxon>
        <taxon>Bacillales</taxon>
        <taxon>Paenibacillaceae</taxon>
        <taxon>Paenibacillus</taxon>
    </lineage>
</organism>
<feature type="non-terminal residue" evidence="2">
    <location>
        <position position="113"/>
    </location>
</feature>
<dbReference type="Proteomes" id="UP000276128">
    <property type="component" value="Unassembled WGS sequence"/>
</dbReference>
<comment type="caution">
    <text evidence="2">The sequence shown here is derived from an EMBL/GenBank/DDBJ whole genome shotgun (WGS) entry which is preliminary data.</text>
</comment>
<evidence type="ECO:0000313" key="2">
    <source>
        <dbReference type="EMBL" id="RTE04838.1"/>
    </source>
</evidence>
<evidence type="ECO:0000256" key="1">
    <source>
        <dbReference type="SAM" id="Phobius"/>
    </source>
</evidence>
<accession>A0A3S0C5V8</accession>
<dbReference type="EMBL" id="RXHU01000087">
    <property type="protein sequence ID" value="RTE04838.1"/>
    <property type="molecule type" value="Genomic_DNA"/>
</dbReference>
<sequence length="113" mass="12855">MIRLLNLILNEQMKMYGRVRTWILAILLVLIVVTSAILSHSNHRGADDDWKKRAADTIQHNQTELASSDLPEKFKQQMREESALQQYMLDHNFPPTDNTLWGGTLGAAGLILL</sequence>
<reference evidence="2 3" key="1">
    <citation type="submission" date="2018-12" db="EMBL/GenBank/DDBJ databases">
        <title>Bacillus ochoae sp. nov., Paenibacillus whitsoniae sp. nov., Paenibacillus spiritus sp. nov. Isolated from the Mars Exploration Rover during spacecraft assembly.</title>
        <authorList>
            <person name="Seuylemezian A."/>
            <person name="Vaishampayan P."/>
        </authorList>
    </citation>
    <scope>NUCLEOTIDE SEQUENCE [LARGE SCALE GENOMIC DNA]</scope>
    <source>
        <strain evidence="2 3">MER 54</strain>
    </source>
</reference>
<name>A0A3S0C5V8_9BACL</name>
<proteinExistence type="predicted"/>
<keyword evidence="1" id="KW-1133">Transmembrane helix</keyword>
<keyword evidence="1" id="KW-0472">Membrane</keyword>
<gene>
    <name evidence="2" type="ORF">EJQ19_26035</name>
</gene>